<evidence type="ECO:0000313" key="3">
    <source>
        <dbReference type="Proteomes" id="UP000228921"/>
    </source>
</evidence>
<accession>A0A2M8NYJ7</accession>
<gene>
    <name evidence="2" type="ORF">CUN51_08095</name>
</gene>
<protein>
    <recommendedName>
        <fullName evidence="4">Ig-like domain-containing protein</fullName>
    </recommendedName>
</protein>
<evidence type="ECO:0000313" key="2">
    <source>
        <dbReference type="EMBL" id="PJF30359.1"/>
    </source>
</evidence>
<dbReference type="Proteomes" id="UP000228921">
    <property type="component" value="Unassembled WGS sequence"/>
</dbReference>
<evidence type="ECO:0008006" key="4">
    <source>
        <dbReference type="Google" id="ProtNLM"/>
    </source>
</evidence>
<name>A0A2M8NYJ7_9CHLR</name>
<keyword evidence="1" id="KW-0732">Signal</keyword>
<evidence type="ECO:0000256" key="1">
    <source>
        <dbReference type="SAM" id="SignalP"/>
    </source>
</evidence>
<dbReference type="EMBL" id="PGTK01000011">
    <property type="protein sequence ID" value="PJF30359.1"/>
    <property type="molecule type" value="Genomic_DNA"/>
</dbReference>
<dbReference type="AlphaFoldDB" id="A0A2M8NYJ7"/>
<comment type="caution">
    <text evidence="2">The sequence shown here is derived from an EMBL/GenBank/DDBJ whole genome shotgun (WGS) entry which is preliminary data.</text>
</comment>
<feature type="chain" id="PRO_5014792700" description="Ig-like domain-containing protein" evidence="1">
    <location>
        <begin position="24"/>
        <end position="181"/>
    </location>
</feature>
<reference evidence="2 3" key="1">
    <citation type="submission" date="2017-11" db="EMBL/GenBank/DDBJ databases">
        <title>Evolution of Phototrophy in the Chloroflexi Phylum Driven by Horizontal Gene Transfer.</title>
        <authorList>
            <person name="Ward L.M."/>
            <person name="Hemp J."/>
            <person name="Shih P.M."/>
            <person name="Mcglynn S.E."/>
            <person name="Fischer W."/>
        </authorList>
    </citation>
    <scope>NUCLEOTIDE SEQUENCE [LARGE SCALE GENOMIC DNA]</scope>
    <source>
        <strain evidence="2">CP2_2F</strain>
    </source>
</reference>
<feature type="signal peptide" evidence="1">
    <location>
        <begin position="1"/>
        <end position="23"/>
    </location>
</feature>
<sequence>MRALSLALSIALIGSLALLALSAAPTRPAVQAQGYTPPFEGFDPDDDRAEPNPTDRVAIYCDAVWREFEVWGVRADSTGYPLVIFVFDELTDVAGRPVTKTARDGSRVVALIDRTEPIFTVQWFNAAHGANGAPPFAKTFRCPFVWTRSATSTPVPRAPRLPVITLTPSPTPTPLPTRAGF</sequence>
<proteinExistence type="predicted"/>
<organism evidence="2 3">
    <name type="scientific">Candidatus Thermofonsia Clade 1 bacterium</name>
    <dbReference type="NCBI Taxonomy" id="2364210"/>
    <lineage>
        <taxon>Bacteria</taxon>
        <taxon>Bacillati</taxon>
        <taxon>Chloroflexota</taxon>
        <taxon>Candidatus Thermofontia</taxon>
        <taxon>Candidatus Thermofonsia Clade 1</taxon>
    </lineage>
</organism>